<organism evidence="1 2">
    <name type="scientific">Plastorhodobacter daqingensis</name>
    <dbReference type="NCBI Taxonomy" id="1387281"/>
    <lineage>
        <taxon>Bacteria</taxon>
        <taxon>Pseudomonadati</taxon>
        <taxon>Pseudomonadota</taxon>
        <taxon>Alphaproteobacteria</taxon>
        <taxon>Rhodobacterales</taxon>
        <taxon>Paracoccaceae</taxon>
        <taxon>Plastorhodobacter</taxon>
    </lineage>
</organism>
<dbReference type="Proteomes" id="UP001596516">
    <property type="component" value="Unassembled WGS sequence"/>
</dbReference>
<name>A0ABW2UKA6_9RHOB</name>
<dbReference type="EMBL" id="JBHTFQ010000006">
    <property type="protein sequence ID" value="MFC7705124.1"/>
    <property type="molecule type" value="Genomic_DNA"/>
</dbReference>
<dbReference type="RefSeq" id="WP_377404458.1">
    <property type="nucleotide sequence ID" value="NZ_JBHTFQ010000006.1"/>
</dbReference>
<gene>
    <name evidence="1" type="ORF">ACFQXB_13045</name>
</gene>
<evidence type="ECO:0008006" key="3">
    <source>
        <dbReference type="Google" id="ProtNLM"/>
    </source>
</evidence>
<keyword evidence="2" id="KW-1185">Reference proteome</keyword>
<sequence length="1085" mass="113770">MLALTAGITFLSLTGRPVPVPGWILTQAEIRLNAGLGTRLALRLGGAEIQIDRGLVPRLVLRDLVLLAPERGSEPIARIPVLEAGLSRDELLAGQLRPTVLRLAGGHATLRRDEYGRFDLALGQADLRGPGSLAEVLDAVDRAFELPALRGITRIEAEKLALTLEDARAGETWQVTDGRIAVVQDDSTISLSLGFGMTGTWGTPAEAELRFVSQRAGPEATLEVRFQDVAAGDIAAQSAALAWLSVLEAPISGALTAQIDAKGAISALQGGLSLGAGALRPEAGMRAIGFDTARLDLEYDAEADRLAFNNLRIDSPTLRLRAEGHAYLRDFDRGLPETLLGQFRFADVQIDPEGLFAEPVRFDEGAVDLRVALSPFSATLGQLVLIEDGRRLSATGRVAALPEGWDLALDLALNEITHDRLLALWPPELVRGMRNWLVENVQTGLIYNVTSALRLAPGQEPRLAVGYEFSDADVRFLRTMPPILSGRGYAAIEGTAYTMVLDAGQVAAPQGGLIDVRDSVFQVADVTQRPATAMLKLNTESSITAALAFLDEPPFGFLSRARRPVDLAEGRAELQAVLRFPLMRGVPPDQVEYHVTGRLSDVQSDRIVPGQQLRSDEMTIEVTPALLRIAGPGRLGEVPFDAVWTQPLGPAAAGMGSRLEGRAELSAAAVAQFAPALPAGLISGRGSADFRAVLRPDEAPRFELDSDLLGLGLAIPAVGWSKGPEVPGRLALAATLGAQPDVTRIELSAPGLAGEGAVALGANGGLDALRLSRVRLGRWLDAPVVLRGRGPGQPLGIEVTGGTLDLRGDGLPALDGAGRGGQSMQAGPIRLRLDRVLVAEGLALTGFDGRMSTQGGLNGLFEARVNGGSAVSGKITPLLSPDGVPLNRSMIEVTAADGGGVLAAAGLADRVAGGAMTLRLVPRGRGHFDGALHLGPLSIIRAPALAEILGALSIVGLLEQLNGQGIVFSETTAQFRLTPQGIEIIRGAATGPSLGVTLAGVYDSASKRLDMQGVVSPVFLINVMGSLIARPGEGLFGFNYALAGPVEAPAVSVNPLSILLPGPTRDLLRRPAAALSDSPAVSQSR</sequence>
<comment type="caution">
    <text evidence="1">The sequence shown here is derived from an EMBL/GenBank/DDBJ whole genome shotgun (WGS) entry which is preliminary data.</text>
</comment>
<evidence type="ECO:0000313" key="1">
    <source>
        <dbReference type="EMBL" id="MFC7705124.1"/>
    </source>
</evidence>
<accession>A0ABW2UKA6</accession>
<reference evidence="2" key="1">
    <citation type="journal article" date="2019" name="Int. J. Syst. Evol. Microbiol.">
        <title>The Global Catalogue of Microorganisms (GCM) 10K type strain sequencing project: providing services to taxonomists for standard genome sequencing and annotation.</title>
        <authorList>
            <consortium name="The Broad Institute Genomics Platform"/>
            <consortium name="The Broad Institute Genome Sequencing Center for Infectious Disease"/>
            <person name="Wu L."/>
            <person name="Ma J."/>
        </authorList>
    </citation>
    <scope>NUCLEOTIDE SEQUENCE [LARGE SCALE GENOMIC DNA]</scope>
    <source>
        <strain evidence="2">CGMCC 1.12750</strain>
    </source>
</reference>
<evidence type="ECO:0000313" key="2">
    <source>
        <dbReference type="Proteomes" id="UP001596516"/>
    </source>
</evidence>
<proteinExistence type="predicted"/>
<protein>
    <recommendedName>
        <fullName evidence="3">AsmA-like C-terminal domain-containing protein</fullName>
    </recommendedName>
</protein>